<accession>A0AAW9NHN0</accession>
<dbReference type="Pfam" id="PF17042">
    <property type="entry name" value="NBD_C"/>
    <property type="match status" value="1"/>
</dbReference>
<dbReference type="Proteomes" id="UP001344888">
    <property type="component" value="Unassembled WGS sequence"/>
</dbReference>
<organism evidence="9 10">
    <name type="scientific">Metasolibacillus meyeri</name>
    <dbReference type="NCBI Taxonomy" id="1071052"/>
    <lineage>
        <taxon>Bacteria</taxon>
        <taxon>Bacillati</taxon>
        <taxon>Bacillota</taxon>
        <taxon>Bacilli</taxon>
        <taxon>Bacillales</taxon>
        <taxon>Caryophanaceae</taxon>
        <taxon>Metasolibacillus</taxon>
    </lineage>
</organism>
<dbReference type="SUPFAM" id="SSF142764">
    <property type="entry name" value="YgbK-like"/>
    <property type="match status" value="1"/>
</dbReference>
<comment type="caution">
    <text evidence="9">The sequence shown here is derived from an EMBL/GenBank/DDBJ whole genome shotgun (WGS) entry which is preliminary data.</text>
</comment>
<dbReference type="InterPro" id="IPR042213">
    <property type="entry name" value="NBD_C_sf"/>
</dbReference>
<protein>
    <submittedName>
        <fullName evidence="9">Four-carbon acid sugar kinase family protein</fullName>
    </submittedName>
</protein>
<evidence type="ECO:0000256" key="3">
    <source>
        <dbReference type="ARBA" id="ARBA00022741"/>
    </source>
</evidence>
<gene>
    <name evidence="9" type="ORF">P9B03_06735</name>
</gene>
<dbReference type="GO" id="GO:0016301">
    <property type="term" value="F:kinase activity"/>
    <property type="evidence" value="ECO:0007669"/>
    <property type="project" value="UniProtKB-KW"/>
</dbReference>
<proteinExistence type="inferred from homology"/>
<dbReference type="Gene3D" id="3.40.50.10840">
    <property type="entry name" value="Putative sugar-binding, N-terminal domain"/>
    <property type="match status" value="1"/>
</dbReference>
<keyword evidence="6" id="KW-0119">Carbohydrate metabolism</keyword>
<evidence type="ECO:0000313" key="10">
    <source>
        <dbReference type="Proteomes" id="UP001344888"/>
    </source>
</evidence>
<dbReference type="GO" id="GO:0005524">
    <property type="term" value="F:ATP binding"/>
    <property type="evidence" value="ECO:0007669"/>
    <property type="project" value="UniProtKB-KW"/>
</dbReference>
<keyword evidence="5" id="KW-0067">ATP-binding</keyword>
<evidence type="ECO:0000256" key="6">
    <source>
        <dbReference type="ARBA" id="ARBA00023277"/>
    </source>
</evidence>
<evidence type="ECO:0000256" key="1">
    <source>
        <dbReference type="ARBA" id="ARBA00005715"/>
    </source>
</evidence>
<feature type="domain" description="Four-carbon acid sugar kinase nucleotide binding" evidence="8">
    <location>
        <begin position="300"/>
        <end position="463"/>
    </location>
</feature>
<sequence>MTTIEQYIASLPPYGEQLQALWTEAQSHFQTKIIVLDDDPTGVQTVHSVPVFTNWTEQTIHALFEEPRQLTFILTNSRSFSKQQTTEVHAEIAATIAKVAQERNERFLLISRSDSTLRGHYPLETDTLRTVLEQQLDIQYDGEIMMPFFKEGGRETIQDIHYVKQNGQYVPAAQTEFAKDRMFSFTQSDLKAYIEEKTAGAYKASDVISISLAHLRALDIDFIEQQLMQVQHFNKVIVNAHTEDDVKVFVIALIRVLQQGKQFLFRTAASFTKVIGNVSNRPLLTKEALITEASSHGGIIVVGSHVQKTTEQLAYLKELSAVHFIEFNCLLVTQTERFEEEIRRVQQEINATIATGQSVCVYTTREVLQLEGQHYEQELALSVKIANAVTSFVKNCHPKPKFVIAKGGITSSDVGTIGLAVQKAEVMGQVAPGIPVWKTDLGSTFPSIPYIIFPGNVGEKDTLKQIVQALI</sequence>
<feature type="domain" description="Four-carbon acid sugar kinase N-terminal" evidence="7">
    <location>
        <begin position="33"/>
        <end position="273"/>
    </location>
</feature>
<dbReference type="InterPro" id="IPR031475">
    <property type="entry name" value="NBD_C"/>
</dbReference>
<evidence type="ECO:0000313" key="9">
    <source>
        <dbReference type="EMBL" id="MEC1178174.1"/>
    </source>
</evidence>
<keyword evidence="10" id="KW-1185">Reference proteome</keyword>
<dbReference type="InterPro" id="IPR010737">
    <property type="entry name" value="4-carb_acid_sugar_kinase_N"/>
</dbReference>
<keyword evidence="2" id="KW-0808">Transferase</keyword>
<name>A0AAW9NHN0_9BACL</name>
<evidence type="ECO:0000256" key="4">
    <source>
        <dbReference type="ARBA" id="ARBA00022777"/>
    </source>
</evidence>
<evidence type="ECO:0000256" key="5">
    <source>
        <dbReference type="ARBA" id="ARBA00022840"/>
    </source>
</evidence>
<evidence type="ECO:0000256" key="2">
    <source>
        <dbReference type="ARBA" id="ARBA00022679"/>
    </source>
</evidence>
<keyword evidence="4 9" id="KW-0418">Kinase</keyword>
<dbReference type="Pfam" id="PF07005">
    <property type="entry name" value="SBD_N"/>
    <property type="match status" value="1"/>
</dbReference>
<comment type="similarity">
    <text evidence="1">Belongs to the four-carbon acid sugar kinase family.</text>
</comment>
<dbReference type="EMBL" id="JARSFG010000010">
    <property type="protein sequence ID" value="MEC1178174.1"/>
    <property type="molecule type" value="Genomic_DNA"/>
</dbReference>
<keyword evidence="3" id="KW-0547">Nucleotide-binding</keyword>
<dbReference type="Gene3D" id="3.40.980.20">
    <property type="entry name" value="Four-carbon acid sugar kinase, nucleotide binding domain"/>
    <property type="match status" value="1"/>
</dbReference>
<dbReference type="RefSeq" id="WP_326122706.1">
    <property type="nucleotide sequence ID" value="NZ_JARSFG010000010.1"/>
</dbReference>
<dbReference type="InterPro" id="IPR037051">
    <property type="entry name" value="4-carb_acid_sugar_kinase_N_sf"/>
</dbReference>
<dbReference type="AlphaFoldDB" id="A0AAW9NHN0"/>
<evidence type="ECO:0000259" key="7">
    <source>
        <dbReference type="Pfam" id="PF07005"/>
    </source>
</evidence>
<reference evidence="9 10" key="1">
    <citation type="submission" date="2023-03" db="EMBL/GenBank/DDBJ databases">
        <title>Bacillus Genome Sequencing.</title>
        <authorList>
            <person name="Dunlap C."/>
        </authorList>
    </citation>
    <scope>NUCLEOTIDE SEQUENCE [LARGE SCALE GENOMIC DNA]</scope>
    <source>
        <strain evidence="9 10">B-59205</strain>
    </source>
</reference>
<evidence type="ECO:0000259" key="8">
    <source>
        <dbReference type="Pfam" id="PF17042"/>
    </source>
</evidence>